<keyword evidence="5" id="KW-1185">Reference proteome</keyword>
<dbReference type="PANTHER" id="PTHR34385:SF1">
    <property type="entry name" value="PEPTIDOGLYCAN L-ALANYL-D-GLUTAMATE ENDOPEPTIDASE CWLK"/>
    <property type="match status" value="1"/>
</dbReference>
<feature type="chain" id="PRO_5039240327" evidence="2">
    <location>
        <begin position="20"/>
        <end position="287"/>
    </location>
</feature>
<organism evidence="4 5">
    <name type="scientific">Paenibacillus athensensis</name>
    <dbReference type="NCBI Taxonomy" id="1967502"/>
    <lineage>
        <taxon>Bacteria</taxon>
        <taxon>Bacillati</taxon>
        <taxon>Bacillota</taxon>
        <taxon>Bacilli</taxon>
        <taxon>Bacillales</taxon>
        <taxon>Paenibacillaceae</taxon>
        <taxon>Paenibacillus</taxon>
    </lineage>
</organism>
<evidence type="ECO:0000313" key="4">
    <source>
        <dbReference type="EMBL" id="TFE82768.1"/>
    </source>
</evidence>
<evidence type="ECO:0000256" key="2">
    <source>
        <dbReference type="SAM" id="SignalP"/>
    </source>
</evidence>
<reference evidence="4 5" key="1">
    <citation type="submission" date="2017-03" db="EMBL/GenBank/DDBJ databases">
        <title>Isolation of Levoglucosan Utilizing Bacteria.</title>
        <authorList>
            <person name="Arya A.S."/>
        </authorList>
    </citation>
    <scope>NUCLEOTIDE SEQUENCE [LARGE SCALE GENOMIC DNA]</scope>
    <source>
        <strain evidence="4 5">MEC069</strain>
    </source>
</reference>
<dbReference type="Proteomes" id="UP000298246">
    <property type="component" value="Unassembled WGS sequence"/>
</dbReference>
<feature type="domain" description="D-alanyl-D-alanine carboxypeptidase-like core" evidence="3">
    <location>
        <begin position="134"/>
        <end position="263"/>
    </location>
</feature>
<feature type="compositionally biased region" description="Low complexity" evidence="1">
    <location>
        <begin position="24"/>
        <end position="67"/>
    </location>
</feature>
<dbReference type="GO" id="GO:0006508">
    <property type="term" value="P:proteolysis"/>
    <property type="evidence" value="ECO:0007669"/>
    <property type="project" value="InterPro"/>
</dbReference>
<dbReference type="InterPro" id="IPR003709">
    <property type="entry name" value="VanY-like_core_dom"/>
</dbReference>
<proteinExistence type="predicted"/>
<dbReference type="CDD" id="cd14852">
    <property type="entry name" value="LD-carboxypeptidase"/>
    <property type="match status" value="1"/>
</dbReference>
<feature type="signal peptide" evidence="2">
    <location>
        <begin position="1"/>
        <end position="19"/>
    </location>
</feature>
<evidence type="ECO:0000256" key="1">
    <source>
        <dbReference type="SAM" id="MobiDB-lite"/>
    </source>
</evidence>
<evidence type="ECO:0000259" key="3">
    <source>
        <dbReference type="Pfam" id="PF02557"/>
    </source>
</evidence>
<dbReference type="EMBL" id="MYFO01000069">
    <property type="protein sequence ID" value="TFE82768.1"/>
    <property type="molecule type" value="Genomic_DNA"/>
</dbReference>
<evidence type="ECO:0000313" key="5">
    <source>
        <dbReference type="Proteomes" id="UP000298246"/>
    </source>
</evidence>
<comment type="caution">
    <text evidence="4">The sequence shown here is derived from an EMBL/GenBank/DDBJ whole genome shotgun (WGS) entry which is preliminary data.</text>
</comment>
<dbReference type="PANTHER" id="PTHR34385">
    <property type="entry name" value="D-ALANYL-D-ALANINE CARBOXYPEPTIDASE"/>
    <property type="match status" value="1"/>
</dbReference>
<name>A0A4Y8PPR8_9BACL</name>
<dbReference type="InterPro" id="IPR052179">
    <property type="entry name" value="DD-CPase-like"/>
</dbReference>
<dbReference type="SUPFAM" id="SSF55166">
    <property type="entry name" value="Hedgehog/DD-peptidase"/>
    <property type="match status" value="1"/>
</dbReference>
<dbReference type="OrthoDB" id="9792074at2"/>
<feature type="region of interest" description="Disordered" evidence="1">
    <location>
        <begin position="24"/>
        <end position="83"/>
    </location>
</feature>
<gene>
    <name evidence="4" type="ORF">B5M42_24530</name>
</gene>
<dbReference type="InterPro" id="IPR009045">
    <property type="entry name" value="Zn_M74/Hedgehog-like"/>
</dbReference>
<sequence>MLAKSKGALALALTLALCAGCGQESDTASPSPSAAAPTASAETSANGGQTPAGTTAPFATAHATPKASEIAKPSATPPAKNDAAGAYGDLQVVAHPESLEVLVNKMWALPASYTPDDLVYPDVPFVFNEKNEKRKMRKEAAAALEQLFAAAKDDGVPLAGVSAYRSYATQKALFDSYVRKDGLEKARTYSAVPGTSEHATGLAIDVTGSDGKCAATDCFAGTKEAKWLEDHAAEYGYIIRYPKGKDSITGYQYEPWHIRYVGKDIAQAVVSKGITLEEYFNAVPVAK</sequence>
<dbReference type="InterPro" id="IPR058193">
    <property type="entry name" value="VanY/YodJ_core_dom"/>
</dbReference>
<dbReference type="Gene3D" id="3.30.1380.10">
    <property type="match status" value="1"/>
</dbReference>
<dbReference type="GO" id="GO:0008233">
    <property type="term" value="F:peptidase activity"/>
    <property type="evidence" value="ECO:0007669"/>
    <property type="project" value="InterPro"/>
</dbReference>
<dbReference type="AlphaFoldDB" id="A0A4Y8PPR8"/>
<dbReference type="Pfam" id="PF02557">
    <property type="entry name" value="VanY"/>
    <property type="match status" value="1"/>
</dbReference>
<dbReference type="RefSeq" id="WP_134757736.1">
    <property type="nucleotide sequence ID" value="NZ_MYFO02000018.1"/>
</dbReference>
<accession>A0A4Y8PPR8</accession>
<protein>
    <submittedName>
        <fullName evidence="4">Peptidase M15</fullName>
    </submittedName>
</protein>
<keyword evidence="2" id="KW-0732">Signal</keyword>